<evidence type="ECO:0000256" key="2">
    <source>
        <dbReference type="ARBA" id="ARBA00022448"/>
    </source>
</evidence>
<evidence type="ECO:0000256" key="1">
    <source>
        <dbReference type="ARBA" id="ARBA00004571"/>
    </source>
</evidence>
<dbReference type="InterPro" id="IPR039426">
    <property type="entry name" value="TonB-dep_rcpt-like"/>
</dbReference>
<dbReference type="NCBIfam" id="TIGR04057">
    <property type="entry name" value="SusC_RagA_signa"/>
    <property type="match status" value="1"/>
</dbReference>
<comment type="subcellular location">
    <subcellularLocation>
        <location evidence="1 7">Cell outer membrane</location>
        <topology evidence="1 7">Multi-pass membrane protein</topology>
    </subcellularLocation>
</comment>
<dbReference type="Proteomes" id="UP000555103">
    <property type="component" value="Unassembled WGS sequence"/>
</dbReference>
<dbReference type="SUPFAM" id="SSF49464">
    <property type="entry name" value="Carboxypeptidase regulatory domain-like"/>
    <property type="match status" value="1"/>
</dbReference>
<evidence type="ECO:0000313" key="10">
    <source>
        <dbReference type="EMBL" id="MBB4035452.1"/>
    </source>
</evidence>
<evidence type="ECO:0000256" key="4">
    <source>
        <dbReference type="ARBA" id="ARBA00022692"/>
    </source>
</evidence>
<dbReference type="InterPro" id="IPR012910">
    <property type="entry name" value="Plug_dom"/>
</dbReference>
<organism evidence="10 11">
    <name type="scientific">Dysgonomonas hofstadii</name>
    <dbReference type="NCBI Taxonomy" id="637886"/>
    <lineage>
        <taxon>Bacteria</taxon>
        <taxon>Pseudomonadati</taxon>
        <taxon>Bacteroidota</taxon>
        <taxon>Bacteroidia</taxon>
        <taxon>Bacteroidales</taxon>
        <taxon>Dysgonomonadaceae</taxon>
        <taxon>Dysgonomonas</taxon>
    </lineage>
</organism>
<gene>
    <name evidence="10" type="ORF">GGR21_001345</name>
</gene>
<dbReference type="Pfam" id="PF13715">
    <property type="entry name" value="CarbopepD_reg_2"/>
    <property type="match status" value="1"/>
</dbReference>
<evidence type="ECO:0000256" key="8">
    <source>
        <dbReference type="SAM" id="SignalP"/>
    </source>
</evidence>
<dbReference type="Gene3D" id="2.170.130.10">
    <property type="entry name" value="TonB-dependent receptor, plug domain"/>
    <property type="match status" value="1"/>
</dbReference>
<feature type="signal peptide" evidence="8">
    <location>
        <begin position="1"/>
        <end position="28"/>
    </location>
</feature>
<keyword evidence="8" id="KW-0732">Signal</keyword>
<dbReference type="InterPro" id="IPR008969">
    <property type="entry name" value="CarboxyPept-like_regulatory"/>
</dbReference>
<keyword evidence="3 7" id="KW-1134">Transmembrane beta strand</keyword>
<dbReference type="PROSITE" id="PS52016">
    <property type="entry name" value="TONB_DEPENDENT_REC_3"/>
    <property type="match status" value="1"/>
</dbReference>
<name>A0A840CSD8_9BACT</name>
<feature type="domain" description="TonB-dependent receptor plug" evidence="9">
    <location>
        <begin position="211"/>
        <end position="317"/>
    </location>
</feature>
<evidence type="ECO:0000256" key="6">
    <source>
        <dbReference type="ARBA" id="ARBA00023237"/>
    </source>
</evidence>
<evidence type="ECO:0000259" key="9">
    <source>
        <dbReference type="Pfam" id="PF07715"/>
    </source>
</evidence>
<dbReference type="RefSeq" id="WP_183306393.1">
    <property type="nucleotide sequence ID" value="NZ_JACIEP010000004.1"/>
</dbReference>
<dbReference type="NCBIfam" id="TIGR04056">
    <property type="entry name" value="OMP_RagA_SusC"/>
    <property type="match status" value="1"/>
</dbReference>
<sequence length="1115" mass="125494">MKQLINLKYCCVIFITLGLSLVSLSMQAQNITLKLNQVTVQQAIEMLQKNYNYSVVIKTKDIDLKQKISINAENKDISNIVNEIFTGQNIAVNIIGRNISISKKEISPVSLSQQPGSGNKIEIQGRVVDRTGEPVIGAVVREKNTQNAQMTDENGYYKIQVADDSLLEFSFLGFQPETVSSKNRSTINVELSEAVSELNEVVVVGYGVQKKSDLTGSVTQIKMSDYESKQALSLGDYLRGAVAGLNIARSSSVKGQQTLSVRDQTSLSGKGSPLVVIDGMIYPGDLNDINPNDIESVSVMKDASSTAVYGANGANGVVLITTKNGNNEKPTIRFDLKTSFAKQFNLQETYGVNEYLKMRGNKLLTDKAPNSDKEEFFSSPYELKNVDLATWMGYDGVNPNSDPTEVWLNRLKLYPGEITNYYNRNSVDWLDEVLQTGYSIDYNVSVSGKSKNLSYYWSLGMLDNTGVVVGSKYKNIRSHVNIVNDITNFLQVGIRANLSSSDSGGQQADLAYAFDNSPLGDIKNEDGTYMRYPNTDNMAKNPLDKTQWDNYDKGLNILGIVFAKLTLPYGFQFETNFNNMWKSRRNYLYKPSWTIDGMRDLGMAERNEYNEHVWSIDNILRWNKTFNTIHKFDVTLLQSANQYKSNETIAGSTGFTTTEQLGHHNIGLGDIKSSASNDEEDRKASYMGRLNYSLMDRYLLTLSIRRDGDSRFGQDKPWANFPGLALAWRLSEESFMQKADFISNLKLRFSYGKNGNSNIGRYDAISQLDNGYTIIDGQSVVTMYPIKMGNRLLQWESTLSTNVGFDLGLFNNRINITTDLYQRTTTNMLTSRALPTITGYTTVRSNLGEVEGKGLELTVNSLNINTSAFRWTSDFTMSMNRNKIKHLYGKTVDVLDENGNVVGQREADDPTNGYYIGHAIDEIYGYQIIGVWQKGEEEEAAKQGRIPGDYKTYMNSESTSLSSADYRWQGYTTPRSRISLRNTMTFFRSLTLSFMLRAELGHKKASNEIAVGGYADRISQIKYPYWTEENPSTYWGRLGAQKTGTLYRNASFLRIEDVSLSYELPKKLVNKLSIQNTRLFFNVDNVYCFDSWKYWDVETKAPIPTTFTFGISLTL</sequence>
<dbReference type="SUPFAM" id="SSF56935">
    <property type="entry name" value="Porins"/>
    <property type="match status" value="1"/>
</dbReference>
<reference evidence="10 11" key="1">
    <citation type="submission" date="2020-08" db="EMBL/GenBank/DDBJ databases">
        <title>Genomic Encyclopedia of Type Strains, Phase IV (KMG-IV): sequencing the most valuable type-strain genomes for metagenomic binning, comparative biology and taxonomic classification.</title>
        <authorList>
            <person name="Goeker M."/>
        </authorList>
    </citation>
    <scope>NUCLEOTIDE SEQUENCE [LARGE SCALE GENOMIC DNA]</scope>
    <source>
        <strain evidence="10 11">DSM 104969</strain>
    </source>
</reference>
<keyword evidence="5 7" id="KW-0472">Membrane</keyword>
<dbReference type="EMBL" id="JACIEP010000004">
    <property type="protein sequence ID" value="MBB4035452.1"/>
    <property type="molecule type" value="Genomic_DNA"/>
</dbReference>
<dbReference type="Gene3D" id="2.40.170.20">
    <property type="entry name" value="TonB-dependent receptor, beta-barrel domain"/>
    <property type="match status" value="1"/>
</dbReference>
<evidence type="ECO:0000256" key="7">
    <source>
        <dbReference type="PROSITE-ProRule" id="PRU01360"/>
    </source>
</evidence>
<keyword evidence="2 7" id="KW-0813">Transport</keyword>
<dbReference type="GO" id="GO:0009279">
    <property type="term" value="C:cell outer membrane"/>
    <property type="evidence" value="ECO:0007669"/>
    <property type="project" value="UniProtKB-SubCell"/>
</dbReference>
<accession>A0A840CSD8</accession>
<keyword evidence="11" id="KW-1185">Reference proteome</keyword>
<proteinExistence type="inferred from homology"/>
<comment type="similarity">
    <text evidence="7">Belongs to the TonB-dependent receptor family.</text>
</comment>
<dbReference type="InterPro" id="IPR036942">
    <property type="entry name" value="Beta-barrel_TonB_sf"/>
</dbReference>
<keyword evidence="4 7" id="KW-0812">Transmembrane</keyword>
<dbReference type="Gene3D" id="2.60.40.1120">
    <property type="entry name" value="Carboxypeptidase-like, regulatory domain"/>
    <property type="match status" value="1"/>
</dbReference>
<evidence type="ECO:0000313" key="11">
    <source>
        <dbReference type="Proteomes" id="UP000555103"/>
    </source>
</evidence>
<keyword evidence="6 7" id="KW-0998">Cell outer membrane</keyword>
<evidence type="ECO:0000256" key="3">
    <source>
        <dbReference type="ARBA" id="ARBA00022452"/>
    </source>
</evidence>
<comment type="caution">
    <text evidence="10">The sequence shown here is derived from an EMBL/GenBank/DDBJ whole genome shotgun (WGS) entry which is preliminary data.</text>
</comment>
<dbReference type="InterPro" id="IPR023996">
    <property type="entry name" value="TonB-dep_OMP_SusC/RagA"/>
</dbReference>
<dbReference type="Pfam" id="PF07715">
    <property type="entry name" value="Plug"/>
    <property type="match status" value="1"/>
</dbReference>
<protein>
    <submittedName>
        <fullName evidence="10">TonB-linked SusC/RagA family outer membrane protein</fullName>
    </submittedName>
</protein>
<dbReference type="InterPro" id="IPR023997">
    <property type="entry name" value="TonB-dep_OMP_SusC/RagA_CS"/>
</dbReference>
<dbReference type="AlphaFoldDB" id="A0A840CSD8"/>
<evidence type="ECO:0000256" key="5">
    <source>
        <dbReference type="ARBA" id="ARBA00023136"/>
    </source>
</evidence>
<feature type="chain" id="PRO_5032422958" evidence="8">
    <location>
        <begin position="29"/>
        <end position="1115"/>
    </location>
</feature>
<dbReference type="InterPro" id="IPR037066">
    <property type="entry name" value="Plug_dom_sf"/>
</dbReference>